<sequence length="28" mass="3387">MNLKDQITNIFVQIDDFCKEFDVQIKKL</sequence>
<dbReference type="EMBL" id="FNDW01000001">
    <property type="protein sequence ID" value="SDH71080.1"/>
    <property type="molecule type" value="Genomic_DNA"/>
</dbReference>
<dbReference type="EMBL" id="FNDW01000017">
    <property type="protein sequence ID" value="SDI88264.1"/>
    <property type="molecule type" value="Genomic_DNA"/>
</dbReference>
<dbReference type="AlphaFoldDB" id="A0A1G8EMH6"/>
<name>A0A1G8EMH6_9FLAO</name>
<gene>
    <name evidence="1" type="ORF">SAMN05421846_101644</name>
    <name evidence="2" type="ORF">SAMN05421846_107163</name>
    <name evidence="3" type="ORF">SAMN05421846_11737</name>
</gene>
<dbReference type="Proteomes" id="UP000198869">
    <property type="component" value="Unassembled WGS sequence"/>
</dbReference>
<evidence type="ECO:0000313" key="1">
    <source>
        <dbReference type="EMBL" id="SDH71080.1"/>
    </source>
</evidence>
<keyword evidence="4" id="KW-1185">Reference proteome</keyword>
<evidence type="ECO:0000313" key="2">
    <source>
        <dbReference type="EMBL" id="SDI43310.1"/>
    </source>
</evidence>
<reference evidence="4" key="1">
    <citation type="submission" date="2016-10" db="EMBL/GenBank/DDBJ databases">
        <authorList>
            <person name="Varghese N."/>
            <person name="Submissions S."/>
        </authorList>
    </citation>
    <scope>NUCLEOTIDE SEQUENCE [LARGE SCALE GENOMIC DNA]</scope>
    <source>
        <strain evidence="4">DSM 17071</strain>
    </source>
</reference>
<dbReference type="EMBL" id="FNDW01000007">
    <property type="protein sequence ID" value="SDI43310.1"/>
    <property type="molecule type" value="Genomic_DNA"/>
</dbReference>
<organism evidence="1 4">
    <name type="scientific">Chryseobacterium taeanense</name>
    <dbReference type="NCBI Taxonomy" id="311334"/>
    <lineage>
        <taxon>Bacteria</taxon>
        <taxon>Pseudomonadati</taxon>
        <taxon>Bacteroidota</taxon>
        <taxon>Flavobacteriia</taxon>
        <taxon>Flavobacteriales</taxon>
        <taxon>Weeksellaceae</taxon>
        <taxon>Chryseobacterium group</taxon>
        <taxon>Chryseobacterium</taxon>
    </lineage>
</organism>
<reference evidence="1" key="2">
    <citation type="submission" date="2016-10" db="EMBL/GenBank/DDBJ databases">
        <authorList>
            <person name="de Groot N.N."/>
        </authorList>
    </citation>
    <scope>NUCLEOTIDE SEQUENCE [LARGE SCALE GENOMIC DNA]</scope>
    <source>
        <strain evidence="1">DSM 17071</strain>
    </source>
</reference>
<proteinExistence type="predicted"/>
<evidence type="ECO:0000313" key="3">
    <source>
        <dbReference type="EMBL" id="SDI88264.1"/>
    </source>
</evidence>
<accession>A0A1G8EMH6</accession>
<feature type="non-terminal residue" evidence="1">
    <location>
        <position position="28"/>
    </location>
</feature>
<protein>
    <submittedName>
        <fullName evidence="1">Uncharacterized protein</fullName>
    </submittedName>
</protein>
<evidence type="ECO:0000313" key="4">
    <source>
        <dbReference type="Proteomes" id="UP000198869"/>
    </source>
</evidence>